<dbReference type="Pfam" id="PF05649">
    <property type="entry name" value="Peptidase_M13_N"/>
    <property type="match status" value="1"/>
</dbReference>
<evidence type="ECO:0000256" key="2">
    <source>
        <dbReference type="ARBA" id="ARBA00022670"/>
    </source>
</evidence>
<dbReference type="InterPro" id="IPR042089">
    <property type="entry name" value="Peptidase_M13_dom_2"/>
</dbReference>
<dbReference type="GO" id="GO:0016485">
    <property type="term" value="P:protein processing"/>
    <property type="evidence" value="ECO:0007669"/>
    <property type="project" value="TreeGrafter"/>
</dbReference>
<dbReference type="SUPFAM" id="SSF55486">
    <property type="entry name" value="Metalloproteases ('zincins'), catalytic domain"/>
    <property type="match status" value="1"/>
</dbReference>
<evidence type="ECO:0000259" key="7">
    <source>
        <dbReference type="Pfam" id="PF01431"/>
    </source>
</evidence>
<reference evidence="9" key="1">
    <citation type="journal article" date="2020" name="Nature">
        <title>Giant virus diversity and host interactions through global metagenomics.</title>
        <authorList>
            <person name="Schulz F."/>
            <person name="Roux S."/>
            <person name="Paez-Espino D."/>
            <person name="Jungbluth S."/>
            <person name="Walsh D.A."/>
            <person name="Denef V.J."/>
            <person name="McMahon K.D."/>
            <person name="Konstantinidis K.T."/>
            <person name="Eloe-Fadrosh E.A."/>
            <person name="Kyrpides N.C."/>
            <person name="Woyke T."/>
        </authorList>
    </citation>
    <scope>NUCLEOTIDE SEQUENCE</scope>
    <source>
        <strain evidence="9">GVMAG-S-1074260-58</strain>
    </source>
</reference>
<keyword evidence="3" id="KW-0479">Metal-binding</keyword>
<dbReference type="AlphaFoldDB" id="A0A6C0JY28"/>
<accession>A0A6C0JY28</accession>
<evidence type="ECO:0000256" key="6">
    <source>
        <dbReference type="ARBA" id="ARBA00023049"/>
    </source>
</evidence>
<name>A0A6C0JY28_9ZZZZ</name>
<keyword evidence="5" id="KW-0862">Zinc</keyword>
<dbReference type="PANTHER" id="PTHR11733:SF208">
    <property type="entry name" value="PEPTIDASE M13 C-TERMINAL DOMAIN-CONTAINING PROTEIN"/>
    <property type="match status" value="1"/>
</dbReference>
<dbReference type="InterPro" id="IPR000718">
    <property type="entry name" value="Peptidase_M13"/>
</dbReference>
<dbReference type="Gene3D" id="1.10.1380.10">
    <property type="entry name" value="Neutral endopeptidase , domain2"/>
    <property type="match status" value="1"/>
</dbReference>
<dbReference type="GO" id="GO:0004222">
    <property type="term" value="F:metalloendopeptidase activity"/>
    <property type="evidence" value="ECO:0007669"/>
    <property type="project" value="InterPro"/>
</dbReference>
<evidence type="ECO:0000256" key="5">
    <source>
        <dbReference type="ARBA" id="ARBA00022833"/>
    </source>
</evidence>
<keyword evidence="6" id="KW-0482">Metalloprotease</keyword>
<dbReference type="Gene3D" id="3.40.390.10">
    <property type="entry name" value="Collagenase (Catalytic Domain)"/>
    <property type="match status" value="1"/>
</dbReference>
<dbReference type="EMBL" id="MN740707">
    <property type="protein sequence ID" value="QHU09277.1"/>
    <property type="molecule type" value="Genomic_DNA"/>
</dbReference>
<organism evidence="9">
    <name type="scientific">viral metagenome</name>
    <dbReference type="NCBI Taxonomy" id="1070528"/>
    <lineage>
        <taxon>unclassified sequences</taxon>
        <taxon>metagenomes</taxon>
        <taxon>organismal metagenomes</taxon>
    </lineage>
</organism>
<dbReference type="InterPro" id="IPR008753">
    <property type="entry name" value="Peptidase_M13_N"/>
</dbReference>
<feature type="domain" description="Peptidase M13 N-terminal" evidence="8">
    <location>
        <begin position="58"/>
        <end position="444"/>
    </location>
</feature>
<evidence type="ECO:0000259" key="8">
    <source>
        <dbReference type="Pfam" id="PF05649"/>
    </source>
</evidence>
<sequence length="710" mass="84241">MNTRRKKKIYLKQTKKKRLFDNVFDSNTHTHHHWTNVENELIHNLKSLHTSSKYRLEDDFYSYINDKRLKSANLFLKKEKPYVTDMDDFKIVQTNVYYDLIDIVHEYIRQPNTKKHQAVKNVYMSLTNLNDSSAEQSVREYVTLIEERISTGNLYQVIGKQNKNEIISWGCPLVWDVRPDDKNVTKFHSVLSSPKLSLYDLTIYIDDPADKTHERTRKQNIKRKYLQFIETMFTECLGKSHNLDPMDVWKCESQIIQVYSDNSIKEDKDGYNILTHTQGLTYGFNWNEMAKQIGYTNVPKTFHCYSLNYLNGIMKVLNTDNAWRNQQWKTYYLYIAFRQMMRFHTKWRFIYYNFFEKDIQGQPSVIPDLIYPVVGLGYCFNSLLSNKYIEQYKNQEYNDYTQTLSKRLIHVFKMILKRNTWLSSTTKANALNKLDKIKFLIGTPPVLKEDPILSYNAKEAYQNLRKYAYWRTKWIISLDGSSTKDVDIPTIDWEIFKFTGKQSYIVNAFYTPNENSICIPQAYIQKPFIDLEERGVEYNLAYIGYTLAHEMSHCLDDSGSRYNALGNLQDWWTSNDRKHYQSKMNNVIKQYESFALIDGSIFDASLSIGEDIADISGLRICEEYLKQFQDYNKDITIIRDLSFKAFFIYIALQGSQTTIRKSLQYKFITNPHPLEKYRVNCALSRLKLFNYIYNIKKGDKMYWSQNSAIW</sequence>
<keyword evidence="4" id="KW-0378">Hydrolase</keyword>
<dbReference type="CDD" id="cd08662">
    <property type="entry name" value="M13"/>
    <property type="match status" value="1"/>
</dbReference>
<dbReference type="PANTHER" id="PTHR11733">
    <property type="entry name" value="ZINC METALLOPROTEASE FAMILY M13 NEPRILYSIN-RELATED"/>
    <property type="match status" value="1"/>
</dbReference>
<dbReference type="InterPro" id="IPR018497">
    <property type="entry name" value="Peptidase_M13_C"/>
</dbReference>
<evidence type="ECO:0000256" key="3">
    <source>
        <dbReference type="ARBA" id="ARBA00022723"/>
    </source>
</evidence>
<evidence type="ECO:0000256" key="4">
    <source>
        <dbReference type="ARBA" id="ARBA00022801"/>
    </source>
</evidence>
<evidence type="ECO:0000256" key="1">
    <source>
        <dbReference type="ARBA" id="ARBA00001947"/>
    </source>
</evidence>
<evidence type="ECO:0000313" key="9">
    <source>
        <dbReference type="EMBL" id="QHU09277.1"/>
    </source>
</evidence>
<proteinExistence type="predicted"/>
<dbReference type="GO" id="GO:0005886">
    <property type="term" value="C:plasma membrane"/>
    <property type="evidence" value="ECO:0007669"/>
    <property type="project" value="TreeGrafter"/>
</dbReference>
<comment type="cofactor">
    <cofactor evidence="1">
        <name>Zn(2+)</name>
        <dbReference type="ChEBI" id="CHEBI:29105"/>
    </cofactor>
</comment>
<dbReference type="InterPro" id="IPR024079">
    <property type="entry name" value="MetalloPept_cat_dom_sf"/>
</dbReference>
<keyword evidence="2" id="KW-0645">Protease</keyword>
<evidence type="ECO:0008006" key="10">
    <source>
        <dbReference type="Google" id="ProtNLM"/>
    </source>
</evidence>
<protein>
    <recommendedName>
        <fullName evidence="10">Peptidase M13 C-terminal domain-containing protein</fullName>
    </recommendedName>
</protein>
<dbReference type="GO" id="GO:0046872">
    <property type="term" value="F:metal ion binding"/>
    <property type="evidence" value="ECO:0007669"/>
    <property type="project" value="UniProtKB-KW"/>
</dbReference>
<feature type="domain" description="Peptidase M13 C-terminal" evidence="7">
    <location>
        <begin position="507"/>
        <end position="707"/>
    </location>
</feature>
<dbReference type="PROSITE" id="PS51885">
    <property type="entry name" value="NEPRILYSIN"/>
    <property type="match status" value="1"/>
</dbReference>
<dbReference type="Pfam" id="PF01431">
    <property type="entry name" value="Peptidase_M13"/>
    <property type="match status" value="1"/>
</dbReference>